<keyword evidence="2" id="KW-1185">Reference proteome</keyword>
<evidence type="ECO:0000313" key="2">
    <source>
        <dbReference type="Proteomes" id="UP000321949"/>
    </source>
</evidence>
<organism evidence="1 2">
    <name type="scientific">Microbacterium saccharophilum</name>
    <dbReference type="NCBI Taxonomy" id="1213358"/>
    <lineage>
        <taxon>Bacteria</taxon>
        <taxon>Bacillati</taxon>
        <taxon>Actinomycetota</taxon>
        <taxon>Actinomycetes</taxon>
        <taxon>Micrococcales</taxon>
        <taxon>Microbacteriaceae</taxon>
        <taxon>Microbacterium</taxon>
    </lineage>
</organism>
<dbReference type="RefSeq" id="WP_147051407.1">
    <property type="nucleotide sequence ID" value="NZ_BKAH01000019.1"/>
</dbReference>
<proteinExistence type="predicted"/>
<accession>A0A5C8HV84</accession>
<reference evidence="1 2" key="1">
    <citation type="submission" date="2019-08" db="EMBL/GenBank/DDBJ databases">
        <authorList>
            <person name="Dong K."/>
        </authorList>
    </citation>
    <scope>NUCLEOTIDE SEQUENCE [LARGE SCALE GENOMIC DNA]</scope>
    <source>
        <strain evidence="1 2">K-1</strain>
    </source>
</reference>
<sequence>MTEIDFQIDVGRFLAAQRSYLRRLALCPPALPSVGGIQIVLDRVDVGSSRLRHDEPTTFDVSYVQRGDVVGKRDASKGFRTMLEQDLVLQLTTDADIRGNPNADPPLVAWPVTLFYELTAFSLDDDCCLKAEPLKVEFGPPPPLPVPVPPGVTAALESYVSGQVRLFAPSGTVRLGLDSLKLPTGFLNAGLSVDDTGTTLVIRVEIRASQDLRWAAWENFHKGFIVDRRQGRDWALYVPAAYITHRVVNEVWQNLPRNDDLETYPSAAYVPLGATARLDVDVLAIYHLVEVDEIDLDITVSAQPRVSLTVWVDRPNRLSAEIDFAGIVNPVGALSNLVVTLLDGFGIPFRAFLYHLIGEAIVDAVGEQLQTAVSQPDPAKVRVDRDVLIPGIAGVARATATDLIAHPDGIAIAGAFQISEPTNAVLELLGFRPFAKHVPRVSCGAASMALIALFGSDPERFAILRAGVSLGNRGTAPLRLCAAPALRRLDGPVQPADIRVDDVSLPIEVSIDIGMPPPAYYAAAFPIELMVRSNGGTRFIRFDPPPVVTQDDLDRLQAELLVKIGNCQQLVDPWFKGHRGYNVHWSPRPPEDGHEVLHHWEVLVDGLPDGEQLELRGLDGEVLASAIGVAGSPTRVSVVVTPSGRDREVSIVRVGDIHLEFAEDAPARGLEIRQTDLVVVGEVPLAQPARAVGLAQLPDGPAVVAMLGDRVQAFDLREGTATGEVAAWPGRFHGMLRIGEGALLYGDDGISRLRPDGRLVRTGIREPVVDAERAPHGAYLVTSERVLEVGADLSVVRESDRPDVTSIGALGTNVLLGHAEGIDTADAGLRMRGDHRALHALRTLSRAGRMRRGGLLARWNDGSAGLLEDHDGEPVEVAHFAEPPLLANALRIGDRLIVGDEGAARLRVLRVGRSVTL</sequence>
<protein>
    <submittedName>
        <fullName evidence="1">Uncharacterized protein</fullName>
    </submittedName>
</protein>
<comment type="caution">
    <text evidence="1">The sequence shown here is derived from an EMBL/GenBank/DDBJ whole genome shotgun (WGS) entry which is preliminary data.</text>
</comment>
<dbReference type="AlphaFoldDB" id="A0A5C8HV84"/>
<dbReference type="Proteomes" id="UP000321949">
    <property type="component" value="Unassembled WGS sequence"/>
</dbReference>
<dbReference type="EMBL" id="VRSX01000006">
    <property type="protein sequence ID" value="TXK08807.1"/>
    <property type="molecule type" value="Genomic_DNA"/>
</dbReference>
<evidence type="ECO:0000313" key="1">
    <source>
        <dbReference type="EMBL" id="TXK08807.1"/>
    </source>
</evidence>
<gene>
    <name evidence="1" type="ORF">FVP74_11975</name>
</gene>
<name>A0A5C8HV84_9MICO</name>